<dbReference type="PANTHER" id="PTHR42663:SF3">
    <property type="entry name" value="OS09G0363800 PROTEIN"/>
    <property type="match status" value="1"/>
</dbReference>
<dbReference type="InterPro" id="IPR001279">
    <property type="entry name" value="Metallo-B-lactamas"/>
</dbReference>
<feature type="compositionally biased region" description="Polar residues" evidence="1">
    <location>
        <begin position="217"/>
        <end position="227"/>
    </location>
</feature>
<reference evidence="3" key="1">
    <citation type="journal article" date="2021" name="bioRxiv">
        <title>Whole Genome Assembly and Annotation of Northern Wild Rice, Zizania palustris L., Supports a Whole Genome Duplication in the Zizania Genus.</title>
        <authorList>
            <person name="Haas M."/>
            <person name="Kono T."/>
            <person name="Macchietto M."/>
            <person name="Millas R."/>
            <person name="McGilp L."/>
            <person name="Shao M."/>
            <person name="Duquette J."/>
            <person name="Hirsch C.N."/>
            <person name="Kimball J."/>
        </authorList>
    </citation>
    <scope>NUCLEOTIDE SEQUENCE</scope>
    <source>
        <tissue evidence="3">Fresh leaf tissue</tissue>
    </source>
</reference>
<dbReference type="Proteomes" id="UP000729402">
    <property type="component" value="Unassembled WGS sequence"/>
</dbReference>
<accession>A0A8J5WMV1</accession>
<organism evidence="3 4">
    <name type="scientific">Zizania palustris</name>
    <name type="common">Northern wild rice</name>
    <dbReference type="NCBI Taxonomy" id="103762"/>
    <lineage>
        <taxon>Eukaryota</taxon>
        <taxon>Viridiplantae</taxon>
        <taxon>Streptophyta</taxon>
        <taxon>Embryophyta</taxon>
        <taxon>Tracheophyta</taxon>
        <taxon>Spermatophyta</taxon>
        <taxon>Magnoliopsida</taxon>
        <taxon>Liliopsida</taxon>
        <taxon>Poales</taxon>
        <taxon>Poaceae</taxon>
        <taxon>BOP clade</taxon>
        <taxon>Oryzoideae</taxon>
        <taxon>Oryzeae</taxon>
        <taxon>Zizaniinae</taxon>
        <taxon>Zizania</taxon>
    </lineage>
</organism>
<dbReference type="EMBL" id="JAAALK010000080">
    <property type="protein sequence ID" value="KAG8091352.1"/>
    <property type="molecule type" value="Genomic_DNA"/>
</dbReference>
<evidence type="ECO:0000313" key="4">
    <source>
        <dbReference type="Proteomes" id="UP000729402"/>
    </source>
</evidence>
<dbReference type="PANTHER" id="PTHR42663">
    <property type="entry name" value="HYDROLASE C777.06C-RELATED-RELATED"/>
    <property type="match status" value="1"/>
</dbReference>
<proteinExistence type="predicted"/>
<reference evidence="3" key="2">
    <citation type="submission" date="2021-02" db="EMBL/GenBank/DDBJ databases">
        <authorList>
            <person name="Kimball J.A."/>
            <person name="Haas M.W."/>
            <person name="Macchietto M."/>
            <person name="Kono T."/>
            <person name="Duquette J."/>
            <person name="Shao M."/>
        </authorList>
    </citation>
    <scope>NUCLEOTIDE SEQUENCE</scope>
    <source>
        <tissue evidence="3">Fresh leaf tissue</tissue>
    </source>
</reference>
<feature type="compositionally biased region" description="Low complexity" evidence="1">
    <location>
        <begin position="248"/>
        <end position="265"/>
    </location>
</feature>
<keyword evidence="4" id="KW-1185">Reference proteome</keyword>
<evidence type="ECO:0000313" key="3">
    <source>
        <dbReference type="EMBL" id="KAG8091352.1"/>
    </source>
</evidence>
<feature type="domain" description="Metallo-beta-lactamase" evidence="2">
    <location>
        <begin position="137"/>
        <end position="202"/>
    </location>
</feature>
<dbReference type="AlphaFoldDB" id="A0A8J5WMV1"/>
<sequence>MGAAASLVGATPRFLSLTRPLPPGCSTYRLSSPTRVPPLRAYPARHLLAVVEEHSPYTLLNALKKSLLNSLAALRKPVVVLLLAEVLLVDSGPHEAALAVSGGRVSGSAFPSQSWPQYTAPEPRVIPLPVWPGKGYRSLGFLFDRICYISDVSDIPEETYKLMEGCELLILDALRPDRSSSTHFGLPRALEEVRKIKPKKTLFPESEGDNHTDGHATASSSINTGQALSHPDINIDGILVLEDEFEATTSHSPPVATSTSAAPAKAEQEIEGVGVAEPPSDAPDLHSDE</sequence>
<dbReference type="OrthoDB" id="341300at2759"/>
<name>A0A8J5WMV1_ZIZPA</name>
<feature type="region of interest" description="Disordered" evidence="1">
    <location>
        <begin position="248"/>
        <end position="289"/>
    </location>
</feature>
<comment type="caution">
    <text evidence="3">The sequence shown here is derived from an EMBL/GenBank/DDBJ whole genome shotgun (WGS) entry which is preliminary data.</text>
</comment>
<feature type="region of interest" description="Disordered" evidence="1">
    <location>
        <begin position="197"/>
        <end position="229"/>
    </location>
</feature>
<dbReference type="Pfam" id="PF12706">
    <property type="entry name" value="Lactamase_B_2"/>
    <property type="match status" value="1"/>
</dbReference>
<protein>
    <recommendedName>
        <fullName evidence="2">Metallo-beta-lactamase domain-containing protein</fullName>
    </recommendedName>
</protein>
<gene>
    <name evidence="3" type="ORF">GUJ93_ZPchr0012g20230</name>
</gene>
<evidence type="ECO:0000256" key="1">
    <source>
        <dbReference type="SAM" id="MobiDB-lite"/>
    </source>
</evidence>
<evidence type="ECO:0000259" key="2">
    <source>
        <dbReference type="Pfam" id="PF12706"/>
    </source>
</evidence>